<feature type="region of interest" description="Disordered" evidence="1">
    <location>
        <begin position="45"/>
        <end position="88"/>
    </location>
</feature>
<evidence type="ECO:0008006" key="4">
    <source>
        <dbReference type="Google" id="ProtNLM"/>
    </source>
</evidence>
<dbReference type="InterPro" id="IPR009003">
    <property type="entry name" value="Peptidase_S1_PA"/>
</dbReference>
<evidence type="ECO:0000313" key="2">
    <source>
        <dbReference type="EMBL" id="ASJ71972.1"/>
    </source>
</evidence>
<gene>
    <name evidence="2" type="ORF">IMCC3135_09375</name>
</gene>
<dbReference type="OrthoDB" id="1855925at2"/>
<proteinExistence type="predicted"/>
<name>A0A2Z2NKP1_9GAMM</name>
<evidence type="ECO:0000256" key="1">
    <source>
        <dbReference type="SAM" id="MobiDB-lite"/>
    </source>
</evidence>
<reference evidence="2 3" key="1">
    <citation type="submission" date="2016-12" db="EMBL/GenBank/DDBJ databases">
        <authorList>
            <person name="Song W.-J."/>
            <person name="Kurnit D.M."/>
        </authorList>
    </citation>
    <scope>NUCLEOTIDE SEQUENCE [LARGE SCALE GENOMIC DNA]</scope>
    <source>
        <strain evidence="2 3">IMCC3135</strain>
    </source>
</reference>
<feature type="compositionally biased region" description="Basic and acidic residues" evidence="1">
    <location>
        <begin position="73"/>
        <end position="88"/>
    </location>
</feature>
<keyword evidence="3" id="KW-1185">Reference proteome</keyword>
<dbReference type="InterPro" id="IPR043504">
    <property type="entry name" value="Peptidase_S1_PA_chymotrypsin"/>
</dbReference>
<protein>
    <recommendedName>
        <fullName evidence="4">Peptidase S1 domain-containing protein</fullName>
    </recommendedName>
</protein>
<dbReference type="EMBL" id="CP018632">
    <property type="protein sequence ID" value="ASJ71972.1"/>
    <property type="molecule type" value="Genomic_DNA"/>
</dbReference>
<feature type="compositionally biased region" description="Basic and acidic residues" evidence="1">
    <location>
        <begin position="49"/>
        <end position="61"/>
    </location>
</feature>
<organism evidence="2 3">
    <name type="scientific">Granulosicoccus antarcticus IMCC3135</name>
    <dbReference type="NCBI Taxonomy" id="1192854"/>
    <lineage>
        <taxon>Bacteria</taxon>
        <taxon>Pseudomonadati</taxon>
        <taxon>Pseudomonadota</taxon>
        <taxon>Gammaproteobacteria</taxon>
        <taxon>Chromatiales</taxon>
        <taxon>Granulosicoccaceae</taxon>
        <taxon>Granulosicoccus</taxon>
    </lineage>
</organism>
<evidence type="ECO:0000313" key="3">
    <source>
        <dbReference type="Proteomes" id="UP000250079"/>
    </source>
</evidence>
<sequence length="404" mass="44960">MAGTTLLSAAVVAFSGGVQAQSEIPKGLESLSIIKYARSANNPSGGYGDIREIDREKREPVDTANLDMSLPKSQREKPEEYKGEKIPDINDLNGKSQFEFFDIESGRSFQFSIERSTLAKLSRQVADTANEHNGDRKPATKDEIRAESRFDKSWSWANDSRSRRGIQDGYSDTNTIYQNLANYGGCSATVLSANSEQMVALTAAHCIYRPGNQYSYSNIEPRKNGVASPTWGTWSPVAFGFYPSFIDNDCEDNWNGSVCIKYDIALVIARPDAGATPPRGMGWGYRNKTSIDTFSKYRRGYPGCGAGHSPMPCSGDYLYGDGQLNLGNYANTDSDNWYRRVKFSSDLNPGDSGSGLYYYRDGNPYVFAVTSAEDTCYTACWYSRPNHARRITPEWYDFINSVVF</sequence>
<dbReference type="SUPFAM" id="SSF50494">
    <property type="entry name" value="Trypsin-like serine proteases"/>
    <property type="match status" value="1"/>
</dbReference>
<dbReference type="KEGG" id="gai:IMCC3135_09375"/>
<dbReference type="Proteomes" id="UP000250079">
    <property type="component" value="Chromosome"/>
</dbReference>
<dbReference type="Gene3D" id="2.40.10.10">
    <property type="entry name" value="Trypsin-like serine proteases"/>
    <property type="match status" value="2"/>
</dbReference>
<dbReference type="AlphaFoldDB" id="A0A2Z2NKP1"/>
<accession>A0A2Z2NKP1</accession>
<dbReference type="RefSeq" id="WP_088917340.1">
    <property type="nucleotide sequence ID" value="NZ_CP018632.1"/>
</dbReference>